<keyword evidence="1" id="KW-0812">Transmembrane</keyword>
<feature type="transmembrane region" description="Helical" evidence="1">
    <location>
        <begin position="99"/>
        <end position="125"/>
    </location>
</feature>
<reference evidence="3 4" key="1">
    <citation type="submission" date="2016-10" db="EMBL/GenBank/DDBJ databases">
        <authorList>
            <person name="de Groot N.N."/>
        </authorList>
    </citation>
    <scope>NUCLEOTIDE SEQUENCE [LARGE SCALE GENOMIC DNA]</scope>
    <source>
        <strain evidence="3 4">CGMCC 1.6291</strain>
    </source>
</reference>
<feature type="transmembrane region" description="Helical" evidence="1">
    <location>
        <begin position="137"/>
        <end position="155"/>
    </location>
</feature>
<dbReference type="Pfam" id="PF04235">
    <property type="entry name" value="DUF418"/>
    <property type="match status" value="1"/>
</dbReference>
<keyword evidence="1" id="KW-0472">Membrane</keyword>
<feature type="transmembrane region" description="Helical" evidence="1">
    <location>
        <begin position="344"/>
        <end position="367"/>
    </location>
</feature>
<feature type="transmembrane region" description="Helical" evidence="1">
    <location>
        <begin position="233"/>
        <end position="254"/>
    </location>
</feature>
<dbReference type="InterPro" id="IPR007349">
    <property type="entry name" value="DUF418"/>
</dbReference>
<dbReference type="AlphaFoldDB" id="A0A1H8PZB0"/>
<gene>
    <name evidence="3" type="ORF">SAMN04488052_101237</name>
</gene>
<dbReference type="InterPro" id="IPR052529">
    <property type="entry name" value="Bact_Transport_Assoc"/>
</dbReference>
<organism evidence="3 4">
    <name type="scientific">Aquisalimonas asiatica</name>
    <dbReference type="NCBI Taxonomy" id="406100"/>
    <lineage>
        <taxon>Bacteria</taxon>
        <taxon>Pseudomonadati</taxon>
        <taxon>Pseudomonadota</taxon>
        <taxon>Gammaproteobacteria</taxon>
        <taxon>Chromatiales</taxon>
        <taxon>Ectothiorhodospiraceae</taxon>
        <taxon>Aquisalimonas</taxon>
    </lineage>
</organism>
<feature type="transmembrane region" description="Helical" evidence="1">
    <location>
        <begin position="315"/>
        <end position="338"/>
    </location>
</feature>
<dbReference type="PANTHER" id="PTHR30590">
    <property type="entry name" value="INNER MEMBRANE PROTEIN"/>
    <property type="match status" value="1"/>
</dbReference>
<dbReference type="EMBL" id="FOEG01000001">
    <property type="protein sequence ID" value="SEO47004.1"/>
    <property type="molecule type" value="Genomic_DNA"/>
</dbReference>
<dbReference type="RefSeq" id="WP_091639205.1">
    <property type="nucleotide sequence ID" value="NZ_FOEG01000001.1"/>
</dbReference>
<evidence type="ECO:0000256" key="1">
    <source>
        <dbReference type="SAM" id="Phobius"/>
    </source>
</evidence>
<feature type="domain" description="DUF418" evidence="2">
    <location>
        <begin position="223"/>
        <end position="382"/>
    </location>
</feature>
<evidence type="ECO:0000313" key="3">
    <source>
        <dbReference type="EMBL" id="SEO47004.1"/>
    </source>
</evidence>
<feature type="transmembrane region" description="Helical" evidence="1">
    <location>
        <begin position="274"/>
        <end position="294"/>
    </location>
</feature>
<keyword evidence="1" id="KW-1133">Transmembrane helix</keyword>
<dbReference type="PANTHER" id="PTHR30590:SF2">
    <property type="entry name" value="INNER MEMBRANE PROTEIN"/>
    <property type="match status" value="1"/>
</dbReference>
<evidence type="ECO:0000313" key="4">
    <source>
        <dbReference type="Proteomes" id="UP000199657"/>
    </source>
</evidence>
<dbReference type="OrthoDB" id="9807744at2"/>
<feature type="transmembrane region" description="Helical" evidence="1">
    <location>
        <begin position="12"/>
        <end position="36"/>
    </location>
</feature>
<protein>
    <recommendedName>
        <fullName evidence="2">DUF418 domain-containing protein</fullName>
    </recommendedName>
</protein>
<evidence type="ECO:0000259" key="2">
    <source>
        <dbReference type="Pfam" id="PF04235"/>
    </source>
</evidence>
<keyword evidence="4" id="KW-1185">Reference proteome</keyword>
<proteinExistence type="predicted"/>
<sequence>MGRQSERLASLDALRGFALLGILVVNIQMFSGWGYLGPGEREALPGAGNDPLTEAIMHLFFEGKFYGLFSLLFGYSFVMLASRMGAGGPAFHRRRMIGLLAFGAAHSVLFWPWDILTLYALVGFLLTPFLNCRPLTLILWGVALLGATIAARWYWLGLDIPGPYETMGAHRLGDNIHHLSGGSFVDVVKANVELSVATALERLESLRGVKVMALFLLGAAAARMQLVESIGTYRWPLLATALAGLAIGFPLALVEHGMIANLAPEHPGQIAAEIASPPLMAIGYAGLLLLFWGYSGNILARATRAFMAPAGRMALTNYVGQSVICVPLFYGFGLNLFAEISLTTAVTIAGGVFLAQLLFSALWLAVFRQGPLEWLWRWQTQGERPKLLGLGQN</sequence>
<accession>A0A1H8PZB0</accession>
<name>A0A1H8PZB0_9GAMM</name>
<dbReference type="Proteomes" id="UP000199657">
    <property type="component" value="Unassembled WGS sequence"/>
</dbReference>
<feature type="transmembrane region" description="Helical" evidence="1">
    <location>
        <begin position="56"/>
        <end position="78"/>
    </location>
</feature>